<feature type="transmembrane region" description="Helical" evidence="1">
    <location>
        <begin position="285"/>
        <end position="307"/>
    </location>
</feature>
<organism evidence="2 3">
    <name type="scientific">Endozoicomonas elysicola</name>
    <dbReference type="NCBI Taxonomy" id="305900"/>
    <lineage>
        <taxon>Bacteria</taxon>
        <taxon>Pseudomonadati</taxon>
        <taxon>Pseudomonadota</taxon>
        <taxon>Gammaproteobacteria</taxon>
        <taxon>Oceanospirillales</taxon>
        <taxon>Endozoicomonadaceae</taxon>
        <taxon>Endozoicomonas</taxon>
    </lineage>
</organism>
<evidence type="ECO:0000313" key="2">
    <source>
        <dbReference type="EMBL" id="KEI69513.1"/>
    </source>
</evidence>
<feature type="transmembrane region" description="Helical" evidence="1">
    <location>
        <begin position="118"/>
        <end position="139"/>
    </location>
</feature>
<keyword evidence="1" id="KW-1133">Transmembrane helix</keyword>
<gene>
    <name evidence="2" type="ORF">GV64_01055</name>
</gene>
<proteinExistence type="predicted"/>
<dbReference type="RefSeq" id="WP_020582062.1">
    <property type="nucleotide sequence ID" value="NZ_JOJP01000001.1"/>
</dbReference>
<feature type="transmembrane region" description="Helical" evidence="1">
    <location>
        <begin position="254"/>
        <end position="279"/>
    </location>
</feature>
<dbReference type="eggNOG" id="COG3366">
    <property type="taxonomic scope" value="Bacteria"/>
</dbReference>
<reference evidence="2 3" key="1">
    <citation type="submission" date="2014-06" db="EMBL/GenBank/DDBJ databases">
        <title>Whole Genome Sequences of Three Symbiotic Endozoicomonas Bacteria.</title>
        <authorList>
            <person name="Neave M.J."/>
            <person name="Apprill A."/>
            <person name="Voolstra C.R."/>
        </authorList>
    </citation>
    <scope>NUCLEOTIDE SEQUENCE [LARGE SCALE GENOMIC DNA]</scope>
    <source>
        <strain evidence="2 3">DSM 22380</strain>
    </source>
</reference>
<evidence type="ECO:0000256" key="1">
    <source>
        <dbReference type="SAM" id="Phobius"/>
    </source>
</evidence>
<feature type="transmembrane region" description="Helical" evidence="1">
    <location>
        <begin position="181"/>
        <end position="204"/>
    </location>
</feature>
<comment type="caution">
    <text evidence="2">The sequence shown here is derived from an EMBL/GenBank/DDBJ whole genome shotgun (WGS) entry which is preliminary data.</text>
</comment>
<keyword evidence="1" id="KW-0472">Membrane</keyword>
<dbReference type="Proteomes" id="UP000027997">
    <property type="component" value="Unassembled WGS sequence"/>
</dbReference>
<dbReference type="STRING" id="305900.GV64_01055"/>
<dbReference type="EMBL" id="JOJP01000001">
    <property type="protein sequence ID" value="KEI69513.1"/>
    <property type="molecule type" value="Genomic_DNA"/>
</dbReference>
<keyword evidence="1" id="KW-0812">Transmembrane</keyword>
<protein>
    <submittedName>
        <fullName evidence="2">Membrane protein</fullName>
    </submittedName>
</protein>
<sequence>MERSFLFFKQIFQDSIKVSWTLFRIMIPTILVLKVIEESGGIVYLSQVLSPVMSAVGLPSELGLVWATTLLVNIYSGLLVLINLDIELSVAQASILGSMMLLAHSLPVEGAIARQAGVSLWATLLVRVGASLLFGFLLYQFYAISGFSQQEVNMLWQQNGQGADASLAGWAMAQIKNLGMIYLILTSLLLVLRILKLLGIEALMAMALSPLLRFLGISREATNLTIVGVTLGLSYGGGLLIQEARNGRIQPRDIFCSIMLLNLLHSVIEDTLLILLIGADLSAILWGRMIFSILLVSFISLCMRMFVVEKYQKYFYRSVSG</sequence>
<feature type="transmembrane region" description="Helical" evidence="1">
    <location>
        <begin position="224"/>
        <end position="242"/>
    </location>
</feature>
<dbReference type="AlphaFoldDB" id="A0A081K5T7"/>
<accession>A0A081K5T7</accession>
<evidence type="ECO:0000313" key="3">
    <source>
        <dbReference type="Proteomes" id="UP000027997"/>
    </source>
</evidence>
<feature type="transmembrane region" description="Helical" evidence="1">
    <location>
        <begin position="64"/>
        <end position="82"/>
    </location>
</feature>
<feature type="transmembrane region" description="Helical" evidence="1">
    <location>
        <begin position="21"/>
        <end position="44"/>
    </location>
</feature>
<keyword evidence="3" id="KW-1185">Reference proteome</keyword>
<name>A0A081K5T7_9GAMM</name>